<name>A0A1C7M9T8_GRIFR</name>
<dbReference type="STRING" id="5627.A0A1C7M9T8"/>
<gene>
    <name evidence="1" type="ORF">A0H81_06996</name>
</gene>
<evidence type="ECO:0000313" key="2">
    <source>
        <dbReference type="Proteomes" id="UP000092993"/>
    </source>
</evidence>
<comment type="caution">
    <text evidence="1">The sequence shown here is derived from an EMBL/GenBank/DDBJ whole genome shotgun (WGS) entry which is preliminary data.</text>
</comment>
<evidence type="ECO:0000313" key="1">
    <source>
        <dbReference type="EMBL" id="OBZ73096.1"/>
    </source>
</evidence>
<reference evidence="1 2" key="1">
    <citation type="submission" date="2016-03" db="EMBL/GenBank/DDBJ databases">
        <title>Whole genome sequencing of Grifola frondosa 9006-11.</title>
        <authorList>
            <person name="Min B."/>
            <person name="Park H."/>
            <person name="Kim J.-G."/>
            <person name="Cho H."/>
            <person name="Oh Y.-L."/>
            <person name="Kong W.-S."/>
            <person name="Choi I.-G."/>
        </authorList>
    </citation>
    <scope>NUCLEOTIDE SEQUENCE [LARGE SCALE GENOMIC DNA]</scope>
    <source>
        <strain evidence="1 2">9006-11</strain>
    </source>
</reference>
<sequence>MPAPVLAQLIRAGARLLPLMPISIFQAPHPRPRAHRHTRTLAISTMCIGENSAVLAVHYLNAQLTALYENALHCLTHHPNAKNLEENKYSFALTEFFYGK</sequence>
<organism evidence="1 2">
    <name type="scientific">Grifola frondosa</name>
    <name type="common">Maitake</name>
    <name type="synonym">Polyporus frondosus</name>
    <dbReference type="NCBI Taxonomy" id="5627"/>
    <lineage>
        <taxon>Eukaryota</taxon>
        <taxon>Fungi</taxon>
        <taxon>Dikarya</taxon>
        <taxon>Basidiomycota</taxon>
        <taxon>Agaricomycotina</taxon>
        <taxon>Agaricomycetes</taxon>
        <taxon>Polyporales</taxon>
        <taxon>Grifolaceae</taxon>
        <taxon>Grifola</taxon>
    </lineage>
</organism>
<dbReference type="Proteomes" id="UP000092993">
    <property type="component" value="Unassembled WGS sequence"/>
</dbReference>
<keyword evidence="2" id="KW-1185">Reference proteome</keyword>
<accession>A0A1C7M9T8</accession>
<dbReference type="OrthoDB" id="5429442at2759"/>
<proteinExistence type="predicted"/>
<dbReference type="EMBL" id="LUGG01000007">
    <property type="protein sequence ID" value="OBZ73096.1"/>
    <property type="molecule type" value="Genomic_DNA"/>
</dbReference>
<protein>
    <submittedName>
        <fullName evidence="1">Uncharacterized protein</fullName>
    </submittedName>
</protein>
<dbReference type="AlphaFoldDB" id="A0A1C7M9T8"/>